<feature type="domain" description="Tc1-like transposase DDE" evidence="1">
    <location>
        <begin position="40"/>
        <end position="180"/>
    </location>
</feature>
<dbReference type="PANTHER" id="PTHR23022">
    <property type="entry name" value="TRANSPOSABLE ELEMENT-RELATED"/>
    <property type="match status" value="1"/>
</dbReference>
<accession>A0A4Y2T4R1</accession>
<organism evidence="2 3">
    <name type="scientific">Araneus ventricosus</name>
    <name type="common">Orbweaver spider</name>
    <name type="synonym">Epeira ventricosa</name>
    <dbReference type="NCBI Taxonomy" id="182803"/>
    <lineage>
        <taxon>Eukaryota</taxon>
        <taxon>Metazoa</taxon>
        <taxon>Ecdysozoa</taxon>
        <taxon>Arthropoda</taxon>
        <taxon>Chelicerata</taxon>
        <taxon>Arachnida</taxon>
        <taxon>Araneae</taxon>
        <taxon>Araneomorphae</taxon>
        <taxon>Entelegynae</taxon>
        <taxon>Araneoidea</taxon>
        <taxon>Araneidae</taxon>
        <taxon>Araneus</taxon>
    </lineage>
</organism>
<dbReference type="GO" id="GO:0003676">
    <property type="term" value="F:nucleic acid binding"/>
    <property type="evidence" value="ECO:0007669"/>
    <property type="project" value="InterPro"/>
</dbReference>
<dbReference type="Pfam" id="PF13358">
    <property type="entry name" value="DDE_3"/>
    <property type="match status" value="1"/>
</dbReference>
<gene>
    <name evidence="2" type="primary">TCB1_108</name>
    <name evidence="2" type="ORF">AVEN_130745_1</name>
</gene>
<dbReference type="PANTHER" id="PTHR23022:SF135">
    <property type="entry name" value="SI:DKEY-77F5.3"/>
    <property type="match status" value="1"/>
</dbReference>
<reference evidence="2 3" key="1">
    <citation type="journal article" date="2019" name="Sci. Rep.">
        <title>Orb-weaving spider Araneus ventricosus genome elucidates the spidroin gene catalogue.</title>
        <authorList>
            <person name="Kono N."/>
            <person name="Nakamura H."/>
            <person name="Ohtoshi R."/>
            <person name="Moran D.A.P."/>
            <person name="Shinohara A."/>
            <person name="Yoshida Y."/>
            <person name="Fujiwara M."/>
            <person name="Mori M."/>
            <person name="Tomita M."/>
            <person name="Arakawa K."/>
        </authorList>
    </citation>
    <scope>NUCLEOTIDE SEQUENCE [LARGE SCALE GENOMIC DNA]</scope>
</reference>
<dbReference type="EMBL" id="BGPR01025762">
    <property type="protein sequence ID" value="GBN94940.1"/>
    <property type="molecule type" value="Genomic_DNA"/>
</dbReference>
<dbReference type="Gene3D" id="3.30.420.10">
    <property type="entry name" value="Ribonuclease H-like superfamily/Ribonuclease H"/>
    <property type="match status" value="1"/>
</dbReference>
<sequence>MKQDCSHDDMLFVSPAHVRVWLHWAREHCSWTPEQCGHALFTDESRFNIQNDYRIAMIWREPGTRYWAPNVVERDNYRGGGLLVWAGIATNDRTDLYMFAGGSVTAVRYRDEILHPLVRTFIAAMGTEAIFIDDNARPHRARLVRSNLKVENIPQIAWPARSPDPNPIEHVWFMLGRRTAGRSVPLGTLHELQQALLQEWASLPQQAINDTIASLPRRCQACISA</sequence>
<dbReference type="InterPro" id="IPR052338">
    <property type="entry name" value="Transposase_5"/>
</dbReference>
<name>A0A4Y2T4R1_ARAVE</name>
<evidence type="ECO:0000259" key="1">
    <source>
        <dbReference type="Pfam" id="PF13358"/>
    </source>
</evidence>
<dbReference type="InterPro" id="IPR036397">
    <property type="entry name" value="RNaseH_sf"/>
</dbReference>
<evidence type="ECO:0000313" key="2">
    <source>
        <dbReference type="EMBL" id="GBN94940.1"/>
    </source>
</evidence>
<protein>
    <submittedName>
        <fullName evidence="2">Transposable element Tcb1 transposase</fullName>
    </submittedName>
</protein>
<dbReference type="Proteomes" id="UP000499080">
    <property type="component" value="Unassembled WGS sequence"/>
</dbReference>
<comment type="caution">
    <text evidence="2">The sequence shown here is derived from an EMBL/GenBank/DDBJ whole genome shotgun (WGS) entry which is preliminary data.</text>
</comment>
<proteinExistence type="predicted"/>
<dbReference type="InterPro" id="IPR038717">
    <property type="entry name" value="Tc1-like_DDE_dom"/>
</dbReference>
<keyword evidence="3" id="KW-1185">Reference proteome</keyword>
<dbReference type="AlphaFoldDB" id="A0A4Y2T4R1"/>
<evidence type="ECO:0000313" key="3">
    <source>
        <dbReference type="Proteomes" id="UP000499080"/>
    </source>
</evidence>
<dbReference type="OrthoDB" id="6468736at2759"/>